<comment type="pathway">
    <text evidence="10 11">Cell wall biogenesis; peptidoglycan biosynthesis.</text>
</comment>
<evidence type="ECO:0000256" key="6">
    <source>
        <dbReference type="ARBA" id="ARBA00022960"/>
    </source>
</evidence>
<feature type="domain" description="Mur ligase C-terminal" evidence="13">
    <location>
        <begin position="315"/>
        <end position="438"/>
    </location>
</feature>
<dbReference type="GO" id="GO:0008360">
    <property type="term" value="P:regulation of cell shape"/>
    <property type="evidence" value="ECO:0007669"/>
    <property type="project" value="UniProtKB-KW"/>
</dbReference>
<evidence type="ECO:0000313" key="16">
    <source>
        <dbReference type="Proteomes" id="UP001364472"/>
    </source>
</evidence>
<gene>
    <name evidence="10 15" type="primary">murF</name>
    <name evidence="15" type="ORF">WB794_00650</name>
</gene>
<dbReference type="GO" id="GO:0071555">
    <property type="term" value="P:cell wall organization"/>
    <property type="evidence" value="ECO:0007669"/>
    <property type="project" value="UniProtKB-KW"/>
</dbReference>
<evidence type="ECO:0000256" key="11">
    <source>
        <dbReference type="RuleBase" id="RU004136"/>
    </source>
</evidence>
<dbReference type="Pfam" id="PF08245">
    <property type="entry name" value="Mur_ligase_M"/>
    <property type="match status" value="1"/>
</dbReference>
<comment type="caution">
    <text evidence="15">The sequence shown here is derived from an EMBL/GenBank/DDBJ whole genome shotgun (WGS) entry which is preliminary data.</text>
</comment>
<dbReference type="InterPro" id="IPR005863">
    <property type="entry name" value="UDP-N-AcMur_synth"/>
</dbReference>
<dbReference type="EC" id="6.3.2.10" evidence="10 11"/>
<dbReference type="InterPro" id="IPR035911">
    <property type="entry name" value="MurE/MurF_N"/>
</dbReference>
<protein>
    <recommendedName>
        <fullName evidence="10 11">UDP-N-acetylmuramoyl-tripeptide--D-alanyl-D-alanine ligase</fullName>
        <ecNumber evidence="10 11">6.3.2.10</ecNumber>
    </recommendedName>
    <alternativeName>
        <fullName evidence="10">D-alanyl-D-alanine-adding enzyme</fullName>
    </alternativeName>
</protein>
<evidence type="ECO:0000256" key="10">
    <source>
        <dbReference type="HAMAP-Rule" id="MF_02019"/>
    </source>
</evidence>
<keyword evidence="7 10" id="KW-0573">Peptidoglycan synthesis</keyword>
<dbReference type="InterPro" id="IPR036615">
    <property type="entry name" value="Mur_ligase_C_dom_sf"/>
</dbReference>
<evidence type="ECO:0000256" key="9">
    <source>
        <dbReference type="ARBA" id="ARBA00023316"/>
    </source>
</evidence>
<dbReference type="InterPro" id="IPR013221">
    <property type="entry name" value="Mur_ligase_cen"/>
</dbReference>
<evidence type="ECO:0000259" key="14">
    <source>
        <dbReference type="Pfam" id="PF08245"/>
    </source>
</evidence>
<dbReference type="AlphaFoldDB" id="A0AAW9R0W9"/>
<evidence type="ECO:0000256" key="7">
    <source>
        <dbReference type="ARBA" id="ARBA00022984"/>
    </source>
</evidence>
<keyword evidence="3 10" id="KW-0132">Cell division</keyword>
<dbReference type="GO" id="GO:0005524">
    <property type="term" value="F:ATP binding"/>
    <property type="evidence" value="ECO:0007669"/>
    <property type="project" value="UniProtKB-UniRule"/>
</dbReference>
<dbReference type="InterPro" id="IPR051046">
    <property type="entry name" value="MurCDEF_CellWall_CoF430Synth"/>
</dbReference>
<keyword evidence="4 10" id="KW-0547">Nucleotide-binding</keyword>
<reference evidence="15 16" key="1">
    <citation type="journal article" date="2016" name="Antonie Van Leeuwenhoek">
        <title>Denitratimonas tolerans gen. nov., sp. nov., a denitrifying bacterium isolated from a bioreactor for tannery wastewater treatment.</title>
        <authorList>
            <person name="Han S.I."/>
            <person name="Kim J.O."/>
            <person name="Lee Y.R."/>
            <person name="Ekpeghere K.I."/>
            <person name="Koh S.C."/>
            <person name="Whang K.S."/>
        </authorList>
    </citation>
    <scope>NUCLEOTIDE SEQUENCE [LARGE SCALE GENOMIC DNA]</scope>
    <source>
        <strain evidence="15 16">KACC 17565</strain>
    </source>
</reference>
<keyword evidence="6 10" id="KW-0133">Cell shape</keyword>
<dbReference type="NCBIfam" id="TIGR01143">
    <property type="entry name" value="murF"/>
    <property type="match status" value="1"/>
</dbReference>
<dbReference type="InterPro" id="IPR036565">
    <property type="entry name" value="Mur-like_cat_sf"/>
</dbReference>
<dbReference type="Pfam" id="PF02875">
    <property type="entry name" value="Mur_ligase_C"/>
    <property type="match status" value="1"/>
</dbReference>
<sequence>MRPLALSQIATWCDARLVGEDRVIHAVGVDTRTLMPGALYLALRGETHDGHDFCARARAAGAHALLVERDVDEALPRLVCADTRIALGQIAAHLAQARATRLVAITGSNGKTTTRTLTRAILAQSDPEVWSNAGNRNNEIGLPLAVIDQPENARLAVYEMGAGAPGDIAYLAAIARPDIALVTNVAPAHLERMGSLLGIADTKAAIYDALPADGIAVINADDAFAPYFRERAGARRVLDFALDASAQVTASAVQPHQDGSRFVLQSPWGAAEVTVPLPGRHQVGNALAAAAVALSAGASLDDVVVGLAAAPGVPGRLQTVTLGDGTVVLDDSYNANPGSVAAAIQTLVAQAHRSGAQAWVALGDMRELGPGAAVLHAEVGQRARDVGVARLLTVGEMSRHAAHAFGPGGEHFVDQTALIERLKARSDGPVLLLVKGSRGSRMDRVVDALAGTGTEGEEHAA</sequence>
<proteinExistence type="inferred from homology"/>
<accession>A0AAW9R0W9</accession>
<evidence type="ECO:0000256" key="5">
    <source>
        <dbReference type="ARBA" id="ARBA00022840"/>
    </source>
</evidence>
<dbReference type="PANTHER" id="PTHR43024">
    <property type="entry name" value="UDP-N-ACETYLMURAMOYL-TRIPEPTIDE--D-ALANYL-D-ALANINE LIGASE"/>
    <property type="match status" value="1"/>
</dbReference>
<evidence type="ECO:0000256" key="3">
    <source>
        <dbReference type="ARBA" id="ARBA00022618"/>
    </source>
</evidence>
<evidence type="ECO:0000256" key="8">
    <source>
        <dbReference type="ARBA" id="ARBA00023306"/>
    </source>
</evidence>
<dbReference type="Pfam" id="PF01225">
    <property type="entry name" value="Mur_ligase"/>
    <property type="match status" value="1"/>
</dbReference>
<keyword evidence="9 10" id="KW-0961">Cell wall biogenesis/degradation</keyword>
<dbReference type="SUPFAM" id="SSF53244">
    <property type="entry name" value="MurD-like peptide ligases, peptide-binding domain"/>
    <property type="match status" value="1"/>
</dbReference>
<keyword evidence="8 10" id="KW-0131">Cell cycle</keyword>
<evidence type="ECO:0000313" key="15">
    <source>
        <dbReference type="EMBL" id="MEJ1248192.1"/>
    </source>
</evidence>
<dbReference type="GO" id="GO:0005737">
    <property type="term" value="C:cytoplasm"/>
    <property type="evidence" value="ECO:0007669"/>
    <property type="project" value="UniProtKB-SubCell"/>
</dbReference>
<evidence type="ECO:0000256" key="4">
    <source>
        <dbReference type="ARBA" id="ARBA00022741"/>
    </source>
</evidence>
<dbReference type="PANTHER" id="PTHR43024:SF1">
    <property type="entry name" value="UDP-N-ACETYLMURAMOYL-TRIPEPTIDE--D-ALANYL-D-ALANINE LIGASE"/>
    <property type="match status" value="1"/>
</dbReference>
<dbReference type="SUPFAM" id="SSF53623">
    <property type="entry name" value="MurD-like peptide ligases, catalytic domain"/>
    <property type="match status" value="1"/>
</dbReference>
<keyword evidence="5 10" id="KW-0067">ATP-binding</keyword>
<organism evidence="15 16">
    <name type="scientific">Denitratimonas tolerans</name>
    <dbReference type="NCBI Taxonomy" id="1338420"/>
    <lineage>
        <taxon>Bacteria</taxon>
        <taxon>Pseudomonadati</taxon>
        <taxon>Pseudomonadota</taxon>
        <taxon>Gammaproteobacteria</taxon>
        <taxon>Lysobacterales</taxon>
        <taxon>Lysobacteraceae</taxon>
        <taxon>Denitratimonas</taxon>
    </lineage>
</organism>
<evidence type="ECO:0000259" key="13">
    <source>
        <dbReference type="Pfam" id="PF02875"/>
    </source>
</evidence>
<dbReference type="SUPFAM" id="SSF63418">
    <property type="entry name" value="MurE/MurF N-terminal domain"/>
    <property type="match status" value="1"/>
</dbReference>
<comment type="function">
    <text evidence="10 11">Involved in cell wall formation. Catalyzes the final step in the synthesis of UDP-N-acetylmuramoyl-pentapeptide, the precursor of murein.</text>
</comment>
<keyword evidence="2 10" id="KW-0436">Ligase</keyword>
<comment type="catalytic activity">
    <reaction evidence="10 11">
        <text>D-alanyl-D-alanine + UDP-N-acetyl-alpha-D-muramoyl-L-alanyl-gamma-D-glutamyl-meso-2,6-diaminopimelate + ATP = UDP-N-acetyl-alpha-D-muramoyl-L-alanyl-gamma-D-glutamyl-meso-2,6-diaminopimeloyl-D-alanyl-D-alanine + ADP + phosphate + H(+)</text>
        <dbReference type="Rhea" id="RHEA:28374"/>
        <dbReference type="ChEBI" id="CHEBI:15378"/>
        <dbReference type="ChEBI" id="CHEBI:30616"/>
        <dbReference type="ChEBI" id="CHEBI:43474"/>
        <dbReference type="ChEBI" id="CHEBI:57822"/>
        <dbReference type="ChEBI" id="CHEBI:61386"/>
        <dbReference type="ChEBI" id="CHEBI:83905"/>
        <dbReference type="ChEBI" id="CHEBI:456216"/>
        <dbReference type="EC" id="6.3.2.10"/>
    </reaction>
</comment>
<feature type="binding site" evidence="10">
    <location>
        <begin position="107"/>
        <end position="113"/>
    </location>
    <ligand>
        <name>ATP</name>
        <dbReference type="ChEBI" id="CHEBI:30616"/>
    </ligand>
</feature>
<comment type="similarity">
    <text evidence="10">Belongs to the MurCDEF family. MurF subfamily.</text>
</comment>
<dbReference type="GO" id="GO:0047480">
    <property type="term" value="F:UDP-N-acetylmuramoyl-tripeptide-D-alanyl-D-alanine ligase activity"/>
    <property type="evidence" value="ECO:0007669"/>
    <property type="project" value="UniProtKB-UniRule"/>
</dbReference>
<comment type="subcellular location">
    <subcellularLocation>
        <location evidence="10 11">Cytoplasm</location>
    </subcellularLocation>
</comment>
<dbReference type="RefSeq" id="WP_337333903.1">
    <property type="nucleotide sequence ID" value="NZ_JBBDHC010000001.1"/>
</dbReference>
<keyword evidence="16" id="KW-1185">Reference proteome</keyword>
<name>A0AAW9R0W9_9GAMM</name>
<dbReference type="InterPro" id="IPR004101">
    <property type="entry name" value="Mur_ligase_C"/>
</dbReference>
<evidence type="ECO:0000256" key="2">
    <source>
        <dbReference type="ARBA" id="ARBA00022598"/>
    </source>
</evidence>
<feature type="domain" description="Mur ligase central" evidence="14">
    <location>
        <begin position="105"/>
        <end position="293"/>
    </location>
</feature>
<dbReference type="GO" id="GO:0009252">
    <property type="term" value="P:peptidoglycan biosynthetic process"/>
    <property type="evidence" value="ECO:0007669"/>
    <property type="project" value="UniProtKB-UniRule"/>
</dbReference>
<evidence type="ECO:0000259" key="12">
    <source>
        <dbReference type="Pfam" id="PF01225"/>
    </source>
</evidence>
<keyword evidence="1 10" id="KW-0963">Cytoplasm</keyword>
<dbReference type="HAMAP" id="MF_02019">
    <property type="entry name" value="MurF"/>
    <property type="match status" value="1"/>
</dbReference>
<dbReference type="InterPro" id="IPR000713">
    <property type="entry name" value="Mur_ligase_N"/>
</dbReference>
<dbReference type="EMBL" id="JBBDHC010000001">
    <property type="protein sequence ID" value="MEJ1248192.1"/>
    <property type="molecule type" value="Genomic_DNA"/>
</dbReference>
<dbReference type="Proteomes" id="UP001364472">
    <property type="component" value="Unassembled WGS sequence"/>
</dbReference>
<evidence type="ECO:0000256" key="1">
    <source>
        <dbReference type="ARBA" id="ARBA00022490"/>
    </source>
</evidence>
<feature type="domain" description="Mur ligase N-terminal catalytic" evidence="12">
    <location>
        <begin position="24"/>
        <end position="71"/>
    </location>
</feature>
<dbReference type="Gene3D" id="3.40.1190.10">
    <property type="entry name" value="Mur-like, catalytic domain"/>
    <property type="match status" value="1"/>
</dbReference>
<dbReference type="Gene3D" id="3.90.190.20">
    <property type="entry name" value="Mur ligase, C-terminal domain"/>
    <property type="match status" value="1"/>
</dbReference>
<dbReference type="GO" id="GO:0051301">
    <property type="term" value="P:cell division"/>
    <property type="evidence" value="ECO:0007669"/>
    <property type="project" value="UniProtKB-KW"/>
</dbReference>
<dbReference type="Gene3D" id="3.40.1390.10">
    <property type="entry name" value="MurE/MurF, N-terminal domain"/>
    <property type="match status" value="1"/>
</dbReference>